<gene>
    <name evidence="1" type="ORF">HPB50_010355</name>
</gene>
<protein>
    <submittedName>
        <fullName evidence="1">Uncharacterized protein</fullName>
    </submittedName>
</protein>
<comment type="caution">
    <text evidence="1">The sequence shown here is derived from an EMBL/GenBank/DDBJ whole genome shotgun (WGS) entry which is preliminary data.</text>
</comment>
<keyword evidence="2" id="KW-1185">Reference proteome</keyword>
<proteinExistence type="predicted"/>
<reference evidence="1" key="1">
    <citation type="submission" date="2020-05" db="EMBL/GenBank/DDBJ databases">
        <title>Large-scale comparative analyses of tick genomes elucidate their genetic diversity and vector capacities.</title>
        <authorList>
            <person name="Jia N."/>
            <person name="Wang J."/>
            <person name="Shi W."/>
            <person name="Du L."/>
            <person name="Sun Y."/>
            <person name="Zhan W."/>
            <person name="Jiang J."/>
            <person name="Wang Q."/>
            <person name="Zhang B."/>
            <person name="Ji P."/>
            <person name="Sakyi L.B."/>
            <person name="Cui X."/>
            <person name="Yuan T."/>
            <person name="Jiang B."/>
            <person name="Yang W."/>
            <person name="Lam T.T.-Y."/>
            <person name="Chang Q."/>
            <person name="Ding S."/>
            <person name="Wang X."/>
            <person name="Zhu J."/>
            <person name="Ruan X."/>
            <person name="Zhao L."/>
            <person name="Wei J."/>
            <person name="Que T."/>
            <person name="Du C."/>
            <person name="Cheng J."/>
            <person name="Dai P."/>
            <person name="Han X."/>
            <person name="Huang E."/>
            <person name="Gao Y."/>
            <person name="Liu J."/>
            <person name="Shao H."/>
            <person name="Ye R."/>
            <person name="Li L."/>
            <person name="Wei W."/>
            <person name="Wang X."/>
            <person name="Wang C."/>
            <person name="Yang T."/>
            <person name="Huo Q."/>
            <person name="Li W."/>
            <person name="Guo W."/>
            <person name="Chen H."/>
            <person name="Zhou L."/>
            <person name="Ni X."/>
            <person name="Tian J."/>
            <person name="Zhou Y."/>
            <person name="Sheng Y."/>
            <person name="Liu T."/>
            <person name="Pan Y."/>
            <person name="Xia L."/>
            <person name="Li J."/>
            <person name="Zhao F."/>
            <person name="Cao W."/>
        </authorList>
    </citation>
    <scope>NUCLEOTIDE SEQUENCE</scope>
    <source>
        <strain evidence="1">Hyas-2018</strain>
    </source>
</reference>
<organism evidence="1 2">
    <name type="scientific">Hyalomma asiaticum</name>
    <name type="common">Tick</name>
    <dbReference type="NCBI Taxonomy" id="266040"/>
    <lineage>
        <taxon>Eukaryota</taxon>
        <taxon>Metazoa</taxon>
        <taxon>Ecdysozoa</taxon>
        <taxon>Arthropoda</taxon>
        <taxon>Chelicerata</taxon>
        <taxon>Arachnida</taxon>
        <taxon>Acari</taxon>
        <taxon>Parasitiformes</taxon>
        <taxon>Ixodida</taxon>
        <taxon>Ixodoidea</taxon>
        <taxon>Ixodidae</taxon>
        <taxon>Hyalomminae</taxon>
        <taxon>Hyalomma</taxon>
    </lineage>
</organism>
<dbReference type="Proteomes" id="UP000821845">
    <property type="component" value="Chromosome 6"/>
</dbReference>
<evidence type="ECO:0000313" key="1">
    <source>
        <dbReference type="EMBL" id="KAH6927999.1"/>
    </source>
</evidence>
<dbReference type="EMBL" id="CM023486">
    <property type="protein sequence ID" value="KAH6927999.1"/>
    <property type="molecule type" value="Genomic_DNA"/>
</dbReference>
<sequence>MAKRARQRASRTAFAAERKVRLLSSLQWAPVFAAIYCTKEGRQRHFLRDSTRHFTLGLCDILQLGLLIDGAALTCRLAATVPLQHPAVALPQQSIPSTPAGHAALHLVLSSATPHQRKHSLIFVRSRINRWNVRRNLLGIPPALQ</sequence>
<name>A0ACB7S5F9_HYAAI</name>
<accession>A0ACB7S5F9</accession>
<evidence type="ECO:0000313" key="2">
    <source>
        <dbReference type="Proteomes" id="UP000821845"/>
    </source>
</evidence>